<evidence type="ECO:0000313" key="4">
    <source>
        <dbReference type="Proteomes" id="UP000005384"/>
    </source>
</evidence>
<dbReference type="OrthoDB" id="9800565at2"/>
<evidence type="ECO:0000313" key="3">
    <source>
        <dbReference type="EMBL" id="EHI58089.1"/>
    </source>
</evidence>
<keyword evidence="4" id="KW-1185">Reference proteome</keyword>
<dbReference type="GO" id="GO:0016791">
    <property type="term" value="F:phosphatase activity"/>
    <property type="evidence" value="ECO:0007669"/>
    <property type="project" value="TreeGrafter"/>
</dbReference>
<dbReference type="InterPro" id="IPR050126">
    <property type="entry name" value="Ap4A_hydrolase"/>
</dbReference>
<dbReference type="CDD" id="cd00838">
    <property type="entry name" value="MPP_superfamily"/>
    <property type="match status" value="1"/>
</dbReference>
<dbReference type="InterPro" id="IPR011152">
    <property type="entry name" value="Pesterase_MJ0912"/>
</dbReference>
<name>G5IK25_9FIRM</name>
<evidence type="ECO:0000256" key="1">
    <source>
        <dbReference type="ARBA" id="ARBA00008950"/>
    </source>
</evidence>
<dbReference type="InterPro" id="IPR024654">
    <property type="entry name" value="Calcineurin-like_PHP_lpxH"/>
</dbReference>
<protein>
    <recommendedName>
        <fullName evidence="2">Calcineurin-like phosphoesterase domain-containing protein</fullName>
    </recommendedName>
</protein>
<dbReference type="InterPro" id="IPR029052">
    <property type="entry name" value="Metallo-depent_PP-like"/>
</dbReference>
<comment type="caution">
    <text evidence="3">The sequence shown here is derived from an EMBL/GenBank/DDBJ whole genome shotgun (WGS) entry which is preliminary data.</text>
</comment>
<reference evidence="3 4" key="1">
    <citation type="submission" date="2011-08" db="EMBL/GenBank/DDBJ databases">
        <title>The Genome Sequence of Clostridium hathewayi WAL-18680.</title>
        <authorList>
            <consortium name="The Broad Institute Genome Sequencing Platform"/>
            <person name="Earl A."/>
            <person name="Ward D."/>
            <person name="Feldgarden M."/>
            <person name="Gevers D."/>
            <person name="Finegold S.M."/>
            <person name="Summanen P.H."/>
            <person name="Molitoris D.R."/>
            <person name="Song M."/>
            <person name="Daigneault M."/>
            <person name="Allen-Vercoe E."/>
            <person name="Young S.K."/>
            <person name="Zeng Q."/>
            <person name="Gargeya S."/>
            <person name="Fitzgerald M."/>
            <person name="Haas B."/>
            <person name="Abouelleil A."/>
            <person name="Alvarado L."/>
            <person name="Arachchi H.M."/>
            <person name="Berlin A."/>
            <person name="Brown A."/>
            <person name="Chapman S.B."/>
            <person name="Chen Z."/>
            <person name="Dunbar C."/>
            <person name="Freedman E."/>
            <person name="Gearin G."/>
            <person name="Gellesch M."/>
            <person name="Goldberg J."/>
            <person name="Griggs A."/>
            <person name="Gujja S."/>
            <person name="Heiman D."/>
            <person name="Howarth C."/>
            <person name="Larson L."/>
            <person name="Lui A."/>
            <person name="MacDonald P.J.P."/>
            <person name="Montmayeur A."/>
            <person name="Murphy C."/>
            <person name="Neiman D."/>
            <person name="Pearson M."/>
            <person name="Priest M."/>
            <person name="Roberts A."/>
            <person name="Saif S."/>
            <person name="Shea T."/>
            <person name="Shenoy N."/>
            <person name="Sisk P."/>
            <person name="Stolte C."/>
            <person name="Sykes S."/>
            <person name="Wortman J."/>
            <person name="Nusbaum C."/>
            <person name="Birren B."/>
        </authorList>
    </citation>
    <scope>NUCLEOTIDE SEQUENCE [LARGE SCALE GENOMIC DNA]</scope>
    <source>
        <strain evidence="3 4">WAL-18680</strain>
    </source>
</reference>
<dbReference type="HOGENOM" id="CLU_074761_0_1_9"/>
<dbReference type="Gene3D" id="3.60.21.10">
    <property type="match status" value="1"/>
</dbReference>
<dbReference type="SUPFAM" id="SSF56300">
    <property type="entry name" value="Metallo-dependent phosphatases"/>
    <property type="match status" value="1"/>
</dbReference>
<dbReference type="PATRIC" id="fig|742737.3.peg.3835"/>
<dbReference type="Proteomes" id="UP000005384">
    <property type="component" value="Unassembled WGS sequence"/>
</dbReference>
<dbReference type="PANTHER" id="PTHR42850:SF2">
    <property type="entry name" value="BLL5683 PROTEIN"/>
    <property type="match status" value="1"/>
</dbReference>
<gene>
    <name evidence="3" type="ORF">HMPREF9473_03853</name>
</gene>
<dbReference type="EMBL" id="ADLN01000107">
    <property type="protein sequence ID" value="EHI58089.1"/>
    <property type="molecule type" value="Genomic_DNA"/>
</dbReference>
<organism evidence="3 4">
    <name type="scientific">Hungatella hathewayi WAL-18680</name>
    <dbReference type="NCBI Taxonomy" id="742737"/>
    <lineage>
        <taxon>Bacteria</taxon>
        <taxon>Bacillati</taxon>
        <taxon>Bacillota</taxon>
        <taxon>Clostridia</taxon>
        <taxon>Lachnospirales</taxon>
        <taxon>Lachnospiraceae</taxon>
        <taxon>Hungatella</taxon>
    </lineage>
</organism>
<dbReference type="PIRSF" id="PIRSF000883">
    <property type="entry name" value="Pesterase_MJ0912"/>
    <property type="match status" value="1"/>
</dbReference>
<dbReference type="Pfam" id="PF12850">
    <property type="entry name" value="Metallophos_2"/>
    <property type="match status" value="1"/>
</dbReference>
<sequence>MKIALIADIHGNLPALERVMEDIERRKADKIFCLGDMVGKGANSRETMDICRKNCDVIVRGNWEMGLYEDFLNYRQGMTADLNDRVRWFLDDIGEERLEYFGTLPHSGELYLSGRLVRFFHAHPLDFYRYFPDSPIEKRRELFGYGEEAVIQKESDVAIYADIHGAFMQTIDGKILLNTGSVGNPLDMSQASYVVIEGEESRKMGASFDIQFVRIPYEIDRAVRLAKERKVPDLEGYIAELTEAKYFKRN</sequence>
<feature type="domain" description="Calcineurin-like phosphoesterase" evidence="2">
    <location>
        <begin position="1"/>
        <end position="199"/>
    </location>
</feature>
<comment type="similarity">
    <text evidence="1">Belongs to the metallophosphoesterase superfamily. YfcE family.</text>
</comment>
<dbReference type="AlphaFoldDB" id="G5IK25"/>
<dbReference type="RefSeq" id="WP_006781844.1">
    <property type="nucleotide sequence ID" value="NZ_CP040506.1"/>
</dbReference>
<dbReference type="PANTHER" id="PTHR42850">
    <property type="entry name" value="METALLOPHOSPHOESTERASE"/>
    <property type="match status" value="1"/>
</dbReference>
<accession>G5IK25</accession>
<proteinExistence type="inferred from homology"/>
<evidence type="ECO:0000259" key="2">
    <source>
        <dbReference type="Pfam" id="PF12850"/>
    </source>
</evidence>
<dbReference type="GO" id="GO:0005737">
    <property type="term" value="C:cytoplasm"/>
    <property type="evidence" value="ECO:0007669"/>
    <property type="project" value="TreeGrafter"/>
</dbReference>